<dbReference type="HOGENOM" id="CLU_265607_0_0_1"/>
<dbReference type="InterPro" id="IPR000595">
    <property type="entry name" value="cNMP-bd_dom"/>
</dbReference>
<gene>
    <name evidence="4" type="ORF">TTHERM_00790560</name>
</gene>
<dbReference type="PANTHER" id="PTHR23011:SF28">
    <property type="entry name" value="CYCLIC NUCLEOTIDE-BINDING DOMAIN CONTAINING PROTEIN"/>
    <property type="match status" value="1"/>
</dbReference>
<proteinExistence type="predicted"/>
<name>Q24DT1_TETTS</name>
<dbReference type="GeneID" id="7830367"/>
<evidence type="ECO:0000256" key="1">
    <source>
        <dbReference type="SAM" id="Coils"/>
    </source>
</evidence>
<dbReference type="InParanoid" id="Q24DT1"/>
<dbReference type="KEGG" id="tet:TTHERM_00790560"/>
<dbReference type="InterPro" id="IPR018490">
    <property type="entry name" value="cNMP-bd_dom_sf"/>
</dbReference>
<feature type="coiled-coil region" evidence="1">
    <location>
        <begin position="1115"/>
        <end position="1142"/>
    </location>
</feature>
<evidence type="ECO:0000313" key="4">
    <source>
        <dbReference type="EMBL" id="EAS05909.2"/>
    </source>
</evidence>
<dbReference type="PANTHER" id="PTHR23011">
    <property type="entry name" value="CYCLIC NUCLEOTIDE-BINDING DOMAIN CONTAINING PROTEIN"/>
    <property type="match status" value="1"/>
</dbReference>
<dbReference type="SUPFAM" id="SSF51206">
    <property type="entry name" value="cAMP-binding domain-like"/>
    <property type="match status" value="2"/>
</dbReference>
<evidence type="ECO:0000256" key="2">
    <source>
        <dbReference type="SAM" id="MobiDB-lite"/>
    </source>
</evidence>
<organism evidence="4 5">
    <name type="scientific">Tetrahymena thermophila (strain SB210)</name>
    <dbReference type="NCBI Taxonomy" id="312017"/>
    <lineage>
        <taxon>Eukaryota</taxon>
        <taxon>Sar</taxon>
        <taxon>Alveolata</taxon>
        <taxon>Ciliophora</taxon>
        <taxon>Intramacronucleata</taxon>
        <taxon>Oligohymenophorea</taxon>
        <taxon>Hymenostomatida</taxon>
        <taxon>Tetrahymenina</taxon>
        <taxon>Tetrahymenidae</taxon>
        <taxon>Tetrahymena</taxon>
    </lineage>
</organism>
<dbReference type="CDD" id="cd00038">
    <property type="entry name" value="CAP_ED"/>
    <property type="match status" value="1"/>
</dbReference>
<dbReference type="InterPro" id="IPR014710">
    <property type="entry name" value="RmlC-like_jellyroll"/>
</dbReference>
<accession>Q24DT1</accession>
<feature type="region of interest" description="Disordered" evidence="2">
    <location>
        <begin position="976"/>
        <end position="1024"/>
    </location>
</feature>
<feature type="domain" description="Cyclic nucleotide-binding" evidence="3">
    <location>
        <begin position="83"/>
        <end position="232"/>
    </location>
</feature>
<feature type="compositionally biased region" description="Polar residues" evidence="2">
    <location>
        <begin position="1007"/>
        <end position="1024"/>
    </location>
</feature>
<evidence type="ECO:0000259" key="3">
    <source>
        <dbReference type="PROSITE" id="PS50042"/>
    </source>
</evidence>
<protein>
    <submittedName>
        <fullName evidence="4">Cyclic nucleotide-binding domain protein</fullName>
    </submittedName>
</protein>
<dbReference type="EMBL" id="GG662316">
    <property type="protein sequence ID" value="EAS05909.2"/>
    <property type="molecule type" value="Genomic_DNA"/>
</dbReference>
<dbReference type="PROSITE" id="PS50042">
    <property type="entry name" value="CNMP_BINDING_3"/>
    <property type="match status" value="2"/>
</dbReference>
<dbReference type="RefSeq" id="XP_001026154.2">
    <property type="nucleotide sequence ID" value="XM_001026154.2"/>
</dbReference>
<feature type="compositionally biased region" description="Polar residues" evidence="2">
    <location>
        <begin position="986"/>
        <end position="997"/>
    </location>
</feature>
<sequence>MDVRRSFPLVRQNQHVMAKNQQCQRGMKRSKDQAFQFVNLIQQVTQILSKERAFRTKEEVSLVAIVIKQSNFFKFYEKEFEKSPSALKQIVESMSYESYIAGQEIYTEKDRAKKVYIVLSGDVCILSQKIKKDKFKNISNQNKSGGSEQFNLQQQMKLKSFLDSELLLEKSFSHSFNQFKQLESISQYDFFGDTDVRYLSKNSFSAVAKTRVECAVIPQEVFNIYLGETSEIALQVKEMLKCSLFKFLDPQYVEYCLKYSKEIIFPKQKIIFKEGENSSEVYYIKQGDIELSATLPKQSDQEIKVEDIETNIAAQHDHNENEMDSFDPDKFIKSNLFNQTLYEKGGPVSKNRQFWNQGDTEGQDYITKLKEQLDFKCKQFQQRGIQYTQIKVEDQVKKFMIASLSNKFQDKGKGNFISQAINRNVNCGLKLALLSKGGYFGEEVIFQHPLMHQENSNSGTISPYVKENKKQKSQNYFFDELKINSKQHENENNKHKNNYFLVSSQKDGSKNNQNQEQELDDNISRQYTVKCQSASCILLKIEMELYLSLIYLNQKQSQAKKYLESQLKQERRQLKLKNHLNLILKPNKIFTQQNEIDQAPSSIKGGKSIQFFTNSVSNQQLVQEDSSTPNSKKLELSQKLNMSHSFSNQFYSKKQDIIDSSSSTFPSTDKNQLFSQTKNFQSNEIRQKNNSECFSVPSQLNQYQINKIKQRNSIDKINLTQSQDLQNQESVSTYIQGKKGLKNNNSLQQYRQNHQNNLSQQDFSDMFGSYMQQESQIQKKNVTDLNLKQQKQGINKSKTAQKQSQMREEIDNLYYTFSSILQKEENRQRQISLMTNTLEKICNNNYYNKNVQKDNQQQQGLSITLPNQSLSEQKEFQFLSPIQSATKGVERVFFSSHYPQLSQLINYSNNDNNTTGDLIKKNISFTNQALNTKLSLKKQALDQSKDFASQSEQINPIIQKQKFAGNCENLKIKSDVQKNQTREESQQQNKQIENQFNESRESFKSKLISSSTNENEQNPKSISFQSKEHIQNNQKEDFNVDQEKVFVFDQQNSQINNQTSFLQNSFISIQEDDKDQQLLQTNNSQQENISQKKFLIRDKNVFIYPKKYVLQPLFSEIIENEVERLQQSEQKKQNERIKIEINQDFYIKRYRKAYKEAFDLVKRPEKKQVNSIFDELENSSEKQNKKQKQENLSLIIQKKFQIDKQFPNSQRAKEINDFFSNHIKKLDEQHKSKLDKFKREKDINAIITKQLVYKLEQQNIKRRNDLNYAGTNFNFILKDADKKNSLCAKNNNISHENQNQKQVK</sequence>
<keyword evidence="1" id="KW-0175">Coiled coil</keyword>
<keyword evidence="5" id="KW-1185">Reference proteome</keyword>
<dbReference type="Gene3D" id="2.60.120.10">
    <property type="entry name" value="Jelly Rolls"/>
    <property type="match status" value="2"/>
</dbReference>
<feature type="compositionally biased region" description="Basic and acidic residues" evidence="2">
    <location>
        <begin position="976"/>
        <end position="985"/>
    </location>
</feature>
<reference evidence="5" key="1">
    <citation type="journal article" date="2006" name="PLoS Biol.">
        <title>Macronuclear genome sequence of the ciliate Tetrahymena thermophila, a model eukaryote.</title>
        <authorList>
            <person name="Eisen J.A."/>
            <person name="Coyne R.S."/>
            <person name="Wu M."/>
            <person name="Wu D."/>
            <person name="Thiagarajan M."/>
            <person name="Wortman J.R."/>
            <person name="Badger J.H."/>
            <person name="Ren Q."/>
            <person name="Amedeo P."/>
            <person name="Jones K.M."/>
            <person name="Tallon L.J."/>
            <person name="Delcher A.L."/>
            <person name="Salzberg S.L."/>
            <person name="Silva J.C."/>
            <person name="Haas B.J."/>
            <person name="Majoros W.H."/>
            <person name="Farzad M."/>
            <person name="Carlton J.M."/>
            <person name="Smith R.K. Jr."/>
            <person name="Garg J."/>
            <person name="Pearlman R.E."/>
            <person name="Karrer K.M."/>
            <person name="Sun L."/>
            <person name="Manning G."/>
            <person name="Elde N.C."/>
            <person name="Turkewitz A.P."/>
            <person name="Asai D.J."/>
            <person name="Wilkes D.E."/>
            <person name="Wang Y."/>
            <person name="Cai H."/>
            <person name="Collins K."/>
            <person name="Stewart B.A."/>
            <person name="Lee S.R."/>
            <person name="Wilamowska K."/>
            <person name="Weinberg Z."/>
            <person name="Ruzzo W.L."/>
            <person name="Wloga D."/>
            <person name="Gaertig J."/>
            <person name="Frankel J."/>
            <person name="Tsao C.-C."/>
            <person name="Gorovsky M.A."/>
            <person name="Keeling P.J."/>
            <person name="Waller R.F."/>
            <person name="Patron N.J."/>
            <person name="Cherry J.M."/>
            <person name="Stover N.A."/>
            <person name="Krieger C.J."/>
            <person name="del Toro C."/>
            <person name="Ryder H.F."/>
            <person name="Williamson S.C."/>
            <person name="Barbeau R.A."/>
            <person name="Hamilton E.P."/>
            <person name="Orias E."/>
        </authorList>
    </citation>
    <scope>NUCLEOTIDE SEQUENCE [LARGE SCALE GENOMIC DNA]</scope>
    <source>
        <strain evidence="5">SB210</strain>
    </source>
</reference>
<evidence type="ECO:0000313" key="5">
    <source>
        <dbReference type="Proteomes" id="UP000009168"/>
    </source>
</evidence>
<feature type="domain" description="Cyclic nucleotide-binding" evidence="3">
    <location>
        <begin position="244"/>
        <end position="291"/>
    </location>
</feature>
<dbReference type="Proteomes" id="UP000009168">
    <property type="component" value="Unassembled WGS sequence"/>
</dbReference>